<dbReference type="Proteomes" id="UP000008075">
    <property type="component" value="Chromosome"/>
</dbReference>
<dbReference type="AlphaFoldDB" id="D3VJF9"/>
<protein>
    <submittedName>
        <fullName evidence="1">Uncharacterized protein</fullName>
    </submittedName>
</protein>
<keyword evidence="2" id="KW-1185">Reference proteome</keyword>
<dbReference type="HOGENOM" id="CLU_3190839_0_0_6"/>
<accession>D3VJF9</accession>
<dbReference type="KEGG" id="xne:XNC1_0644"/>
<name>D3VJF9_XENNA</name>
<dbReference type="EMBL" id="FN667742">
    <property type="protein sequence ID" value="CBJ88715.1"/>
    <property type="molecule type" value="Genomic_DNA"/>
</dbReference>
<sequence length="56" mass="6292">MSHLNAQSIEMEGDGISYFHGRNRGVLLVFSVLHFMIDEGWNSVGFLGLKIGRVKK</sequence>
<reference evidence="1 2" key="1">
    <citation type="journal article" date="2011" name="PLoS ONE">
        <title>The entomopathogenic bacterial endosymbionts xenorhabdus and photorhabdus: convergent lifestyles from divergent genomes.</title>
        <authorList>
            <person name="Chaston J.M."/>
            <person name="Suen G."/>
            <person name="Tucker S.L."/>
            <person name="Andersen A.W."/>
            <person name="Bhasin A."/>
            <person name="Bode E."/>
            <person name="Bode H.B."/>
            <person name="Brachmann A.O."/>
            <person name="Cowles C.E."/>
            <person name="Cowles K.N."/>
            <person name="Darby C."/>
            <person name="de Leon L."/>
            <person name="Drace K."/>
            <person name="Du Z."/>
            <person name="Givaudan A."/>
            <person name="Herbert Tran E.E."/>
            <person name="Jewell K.A."/>
            <person name="Knack J.J."/>
            <person name="Krasomil-Osterfeld K.C."/>
            <person name="Kukor R."/>
            <person name="Lanois A."/>
            <person name="Latreille P."/>
            <person name="Leimgruber N.K."/>
            <person name="Lipke C.M."/>
            <person name="Liu R."/>
            <person name="Lu X."/>
            <person name="Martens E.C."/>
            <person name="Marri P.R."/>
            <person name="Medigue C."/>
            <person name="Menard M.L."/>
            <person name="Miller N.M."/>
            <person name="Morales-Soto N."/>
            <person name="Norton S."/>
            <person name="Ogier J.C."/>
            <person name="Orchard S.S."/>
            <person name="Park D."/>
            <person name="Park Y."/>
            <person name="Qurollo B.A."/>
            <person name="Sugar D.R."/>
            <person name="Richards G.R."/>
            <person name="Rouy Z."/>
            <person name="Slominski B."/>
            <person name="Slominski K."/>
            <person name="Snyder H."/>
            <person name="Tjaden B.C."/>
            <person name="van der Hoeven R."/>
            <person name="Welch R.D."/>
            <person name="Wheeler C."/>
            <person name="Xiang B."/>
            <person name="Barbazuk B."/>
            <person name="Gaudriault S."/>
            <person name="Goodner B."/>
            <person name="Slater S.C."/>
            <person name="Forst S."/>
            <person name="Goldman B.S."/>
            <person name="Goodrich-Blair H."/>
        </authorList>
    </citation>
    <scope>NUCLEOTIDE SEQUENCE [LARGE SCALE GENOMIC DNA]</scope>
    <source>
        <strain evidence="2">ATCC 19061 / DSM 3370 / CCUG 14189 / LMG 1036 / NCIMB 9965 / AN6</strain>
    </source>
</reference>
<evidence type="ECO:0000313" key="2">
    <source>
        <dbReference type="Proteomes" id="UP000008075"/>
    </source>
</evidence>
<evidence type="ECO:0000313" key="1">
    <source>
        <dbReference type="EMBL" id="CBJ88715.1"/>
    </source>
</evidence>
<gene>
    <name evidence="1" type="ordered locus">XNC1_0644</name>
</gene>
<proteinExistence type="predicted"/>
<organism evidence="1 2">
    <name type="scientific">Xenorhabdus nematophila (strain ATCC 19061 / DSM 3370 / CCUG 14189 / LMG 1036 / NCIMB 9965 / AN6)</name>
    <dbReference type="NCBI Taxonomy" id="406817"/>
    <lineage>
        <taxon>Bacteria</taxon>
        <taxon>Pseudomonadati</taxon>
        <taxon>Pseudomonadota</taxon>
        <taxon>Gammaproteobacteria</taxon>
        <taxon>Enterobacterales</taxon>
        <taxon>Morganellaceae</taxon>
        <taxon>Xenorhabdus</taxon>
    </lineage>
</organism>